<sequence length="327" mass="35201">MGQNAQVNSRGQAGRRWAAVLLATLVLTLAGCTRAAPAPMPPTSAPPLPRPDGVPRQYSKVLLIMEENHEYDAIIGDGDAPYLNDLAATYGLARQVDAGYPPECPSLAAYLLLTSGSTHDVCDDRAPRAHPITGDNLFHQVAASGREWRNYAESSPGRCVLQNAAEGRYLVRHVPATYYVDDRADCARWVLPLGDPSSGALHDDVAAGTLPAFGLVSPDACHDMHGADACPQQRTANGDRWLRDWVSQILAGPDYRAGRLAVIITWDEGTKTNNHIPTLVIAPSTRHVTADQPYTHCSTLRTIEDILGLPPLGCARTAPAMTTAFRL</sequence>
<name>A0A4Q7ZT01_9ACTN</name>
<dbReference type="EMBL" id="SHKY01000001">
    <property type="protein sequence ID" value="RZU53971.1"/>
    <property type="molecule type" value="Genomic_DNA"/>
</dbReference>
<keyword evidence="1" id="KW-0378">Hydrolase</keyword>
<proteinExistence type="predicted"/>
<dbReference type="AlphaFoldDB" id="A0A4Q7ZT01"/>
<dbReference type="PANTHER" id="PTHR31956:SF8">
    <property type="entry name" value="ACID PHOSPHATASE PHOA (AFU_ORTHOLOGUE AFUA_1G03570)"/>
    <property type="match status" value="1"/>
</dbReference>
<dbReference type="OrthoDB" id="345880at2"/>
<organism evidence="3 4">
    <name type="scientific">Krasilnikovia cinnamomea</name>
    <dbReference type="NCBI Taxonomy" id="349313"/>
    <lineage>
        <taxon>Bacteria</taxon>
        <taxon>Bacillati</taxon>
        <taxon>Actinomycetota</taxon>
        <taxon>Actinomycetes</taxon>
        <taxon>Micromonosporales</taxon>
        <taxon>Micromonosporaceae</taxon>
        <taxon>Krasilnikovia</taxon>
    </lineage>
</organism>
<dbReference type="Pfam" id="PF04185">
    <property type="entry name" value="Phosphoesterase"/>
    <property type="match status" value="1"/>
</dbReference>
<gene>
    <name evidence="3" type="ORF">EV385_5907</name>
</gene>
<evidence type="ECO:0000313" key="4">
    <source>
        <dbReference type="Proteomes" id="UP000292564"/>
    </source>
</evidence>
<dbReference type="InterPro" id="IPR007312">
    <property type="entry name" value="Phosphoesterase"/>
</dbReference>
<evidence type="ECO:0000256" key="1">
    <source>
        <dbReference type="ARBA" id="ARBA00022801"/>
    </source>
</evidence>
<dbReference type="Gene3D" id="3.40.720.10">
    <property type="entry name" value="Alkaline Phosphatase, subunit A"/>
    <property type="match status" value="1"/>
</dbReference>
<evidence type="ECO:0000256" key="2">
    <source>
        <dbReference type="ARBA" id="ARBA00023026"/>
    </source>
</evidence>
<keyword evidence="4" id="KW-1185">Reference proteome</keyword>
<dbReference type="PANTHER" id="PTHR31956">
    <property type="entry name" value="NON-SPECIFIC PHOSPHOLIPASE C4-RELATED"/>
    <property type="match status" value="1"/>
</dbReference>
<reference evidence="3 4" key="1">
    <citation type="submission" date="2019-02" db="EMBL/GenBank/DDBJ databases">
        <title>Sequencing the genomes of 1000 actinobacteria strains.</title>
        <authorList>
            <person name="Klenk H.-P."/>
        </authorList>
    </citation>
    <scope>NUCLEOTIDE SEQUENCE [LARGE SCALE GENOMIC DNA]</scope>
    <source>
        <strain evidence="3 4">DSM 45162</strain>
    </source>
</reference>
<comment type="caution">
    <text evidence="3">The sequence shown here is derived from an EMBL/GenBank/DDBJ whole genome shotgun (WGS) entry which is preliminary data.</text>
</comment>
<dbReference type="InterPro" id="IPR017850">
    <property type="entry name" value="Alkaline_phosphatase_core_sf"/>
</dbReference>
<keyword evidence="2" id="KW-0843">Virulence</keyword>
<protein>
    <submittedName>
        <fullName evidence="3">Phosphoesterase family protein</fullName>
    </submittedName>
</protein>
<dbReference type="GO" id="GO:0009395">
    <property type="term" value="P:phospholipid catabolic process"/>
    <property type="evidence" value="ECO:0007669"/>
    <property type="project" value="TreeGrafter"/>
</dbReference>
<dbReference type="Proteomes" id="UP000292564">
    <property type="component" value="Unassembled WGS sequence"/>
</dbReference>
<dbReference type="RefSeq" id="WP_130512400.1">
    <property type="nucleotide sequence ID" value="NZ_SHKY01000001.1"/>
</dbReference>
<evidence type="ECO:0000313" key="3">
    <source>
        <dbReference type="EMBL" id="RZU53971.1"/>
    </source>
</evidence>
<accession>A0A4Q7ZT01</accession>
<dbReference type="GO" id="GO:0016788">
    <property type="term" value="F:hydrolase activity, acting on ester bonds"/>
    <property type="evidence" value="ECO:0007669"/>
    <property type="project" value="InterPro"/>
</dbReference>